<comment type="caution">
    <text evidence="1">The sequence shown here is derived from an EMBL/GenBank/DDBJ whole genome shotgun (WGS) entry which is preliminary data.</text>
</comment>
<dbReference type="AlphaFoldDB" id="K1TSJ1"/>
<protein>
    <submittedName>
        <fullName evidence="1">Uncharacterized protein</fullName>
    </submittedName>
</protein>
<sequence>KTSLTEKLWKLIQIYPIFRKLKNWQKAKEAKVFSLKNKQRKFEEFREMHILTNGIVYHGLSDIQNNPPEADCYLCGSDQVWSMLLDNDENQAFY</sequence>
<proteinExistence type="predicted"/>
<name>K1TSJ1_9ZZZZ</name>
<accession>K1TSJ1</accession>
<feature type="non-terminal residue" evidence="1">
    <location>
        <position position="1"/>
    </location>
</feature>
<evidence type="ECO:0000313" key="1">
    <source>
        <dbReference type="EMBL" id="EKC69150.1"/>
    </source>
</evidence>
<reference evidence="1" key="1">
    <citation type="journal article" date="2013" name="Environ. Microbiol.">
        <title>Microbiota from the distal guts of lean and obese adolescents exhibit partial functional redundancy besides clear differences in community structure.</title>
        <authorList>
            <person name="Ferrer M."/>
            <person name="Ruiz A."/>
            <person name="Lanza F."/>
            <person name="Haange S.B."/>
            <person name="Oberbach A."/>
            <person name="Till H."/>
            <person name="Bargiela R."/>
            <person name="Campoy C."/>
            <person name="Segura M.T."/>
            <person name="Richter M."/>
            <person name="von Bergen M."/>
            <person name="Seifert J."/>
            <person name="Suarez A."/>
        </authorList>
    </citation>
    <scope>NUCLEOTIDE SEQUENCE</scope>
</reference>
<organism evidence="1">
    <name type="scientific">human gut metagenome</name>
    <dbReference type="NCBI Taxonomy" id="408170"/>
    <lineage>
        <taxon>unclassified sequences</taxon>
        <taxon>metagenomes</taxon>
        <taxon>organismal metagenomes</taxon>
    </lineage>
</organism>
<dbReference type="EMBL" id="AJWZ01003100">
    <property type="protein sequence ID" value="EKC69150.1"/>
    <property type="molecule type" value="Genomic_DNA"/>
</dbReference>
<gene>
    <name evidence="1" type="ORF">OBE_04551</name>
</gene>